<proteinExistence type="inferred from homology"/>
<evidence type="ECO:0000256" key="6">
    <source>
        <dbReference type="ARBA" id="ARBA00022989"/>
    </source>
</evidence>
<evidence type="ECO:0000256" key="8">
    <source>
        <dbReference type="SAM" id="MobiDB-lite"/>
    </source>
</evidence>
<keyword evidence="6 9" id="KW-1133">Transmembrane helix</keyword>
<evidence type="ECO:0000313" key="10">
    <source>
        <dbReference type="EMBL" id="NHC13993.1"/>
    </source>
</evidence>
<keyword evidence="11" id="KW-1185">Reference proteome</keyword>
<name>A0ABX0GSX0_9ACTN</name>
<feature type="transmembrane region" description="Helical" evidence="9">
    <location>
        <begin position="316"/>
        <end position="347"/>
    </location>
</feature>
<comment type="caution">
    <text evidence="10">The sequence shown here is derived from an EMBL/GenBank/DDBJ whole genome shotgun (WGS) entry which is preliminary data.</text>
</comment>
<comment type="similarity">
    <text evidence="2">Belongs to the autoinducer-2 exporter (AI-2E) (TC 2.A.86) family.</text>
</comment>
<dbReference type="PANTHER" id="PTHR21716">
    <property type="entry name" value="TRANSMEMBRANE PROTEIN"/>
    <property type="match status" value="1"/>
</dbReference>
<evidence type="ECO:0000256" key="3">
    <source>
        <dbReference type="ARBA" id="ARBA00022448"/>
    </source>
</evidence>
<evidence type="ECO:0000256" key="2">
    <source>
        <dbReference type="ARBA" id="ARBA00009773"/>
    </source>
</evidence>
<accession>A0ABX0GSX0</accession>
<feature type="transmembrane region" description="Helical" evidence="9">
    <location>
        <begin position="76"/>
        <end position="98"/>
    </location>
</feature>
<evidence type="ECO:0000256" key="9">
    <source>
        <dbReference type="SAM" id="Phobius"/>
    </source>
</evidence>
<feature type="region of interest" description="Disordered" evidence="8">
    <location>
        <begin position="358"/>
        <end position="385"/>
    </location>
</feature>
<dbReference type="InterPro" id="IPR002549">
    <property type="entry name" value="AI-2E-like"/>
</dbReference>
<evidence type="ECO:0000256" key="7">
    <source>
        <dbReference type="ARBA" id="ARBA00023136"/>
    </source>
</evidence>
<feature type="transmembrane region" description="Helical" evidence="9">
    <location>
        <begin position="12"/>
        <end position="37"/>
    </location>
</feature>
<dbReference type="Proteomes" id="UP000800981">
    <property type="component" value="Unassembled WGS sequence"/>
</dbReference>
<evidence type="ECO:0000256" key="4">
    <source>
        <dbReference type="ARBA" id="ARBA00022475"/>
    </source>
</evidence>
<feature type="transmembrane region" description="Helical" evidence="9">
    <location>
        <begin position="248"/>
        <end position="272"/>
    </location>
</feature>
<feature type="transmembrane region" description="Helical" evidence="9">
    <location>
        <begin position="161"/>
        <end position="182"/>
    </location>
</feature>
<keyword evidence="3" id="KW-0813">Transport</keyword>
<keyword evidence="4" id="KW-1003">Cell membrane</keyword>
<dbReference type="RefSeq" id="WP_166281030.1">
    <property type="nucleotide sequence ID" value="NZ_JAANNP010000003.1"/>
</dbReference>
<comment type="subcellular location">
    <subcellularLocation>
        <location evidence="1">Cell membrane</location>
        <topology evidence="1">Multi-pass membrane protein</topology>
    </subcellularLocation>
</comment>
<dbReference type="PANTHER" id="PTHR21716:SF53">
    <property type="entry name" value="PERMEASE PERM-RELATED"/>
    <property type="match status" value="1"/>
</dbReference>
<feature type="transmembrane region" description="Helical" evidence="9">
    <location>
        <begin position="223"/>
        <end position="242"/>
    </location>
</feature>
<evidence type="ECO:0000256" key="5">
    <source>
        <dbReference type="ARBA" id="ARBA00022692"/>
    </source>
</evidence>
<keyword evidence="7 9" id="KW-0472">Membrane</keyword>
<keyword evidence="5 9" id="KW-0812">Transmembrane</keyword>
<evidence type="ECO:0000256" key="1">
    <source>
        <dbReference type="ARBA" id="ARBA00004651"/>
    </source>
</evidence>
<sequence>MSEPSAARRDTVLAVALGRVALWSLRLLVIAAGLAVLAWALGVLWMVLLPALLGLFLAAVLWPATNVLRRHSVPPALAALGVLLAAVVVLVGLGAALAPRVVDETQELADSVTGGLEQVQGYLEGPPLNLDDEQLGGAVSDVVGRLQANAQTVAARVLSGAAAAGSALLTAFLAVVLCFFYLKDGPRFVPWLAGLSGPRAGPHVAELCGRVWTMLSGFVRAQAAVGLVDAVFIGLGLVVLGVPLALPLAVLVFFGAFIPIVGAVVTGALAALVALVSDGLVTALIVVGIVLVVQQLEGNVLQPVLVGRSLDLHPAVVILAVTAGGTLRGVVGAFLAVPLVGAVAVAVRYARLQLADTVPGPESPPMPAGQPMSAEEAGAEARDAG</sequence>
<organism evidence="10 11">
    <name type="scientific">Motilibacter deserti</name>
    <dbReference type="NCBI Taxonomy" id="2714956"/>
    <lineage>
        <taxon>Bacteria</taxon>
        <taxon>Bacillati</taxon>
        <taxon>Actinomycetota</taxon>
        <taxon>Actinomycetes</taxon>
        <taxon>Motilibacterales</taxon>
        <taxon>Motilibacteraceae</taxon>
        <taxon>Motilibacter</taxon>
    </lineage>
</organism>
<evidence type="ECO:0000313" key="11">
    <source>
        <dbReference type="Proteomes" id="UP000800981"/>
    </source>
</evidence>
<protein>
    <submittedName>
        <fullName evidence="10">AI-2E family transporter</fullName>
    </submittedName>
</protein>
<gene>
    <name evidence="10" type="ORF">G9H71_09395</name>
</gene>
<feature type="transmembrane region" description="Helical" evidence="9">
    <location>
        <begin position="279"/>
        <end position="296"/>
    </location>
</feature>
<feature type="transmembrane region" description="Helical" evidence="9">
    <location>
        <begin position="43"/>
        <end position="64"/>
    </location>
</feature>
<dbReference type="Pfam" id="PF01594">
    <property type="entry name" value="AI-2E_transport"/>
    <property type="match status" value="1"/>
</dbReference>
<reference evidence="10 11" key="1">
    <citation type="submission" date="2020-03" db="EMBL/GenBank/DDBJ databases">
        <title>Two novel Motilibacter sp.</title>
        <authorList>
            <person name="Liu S."/>
        </authorList>
    </citation>
    <scope>NUCLEOTIDE SEQUENCE [LARGE SCALE GENOMIC DNA]</scope>
    <source>
        <strain evidence="10 11">E257</strain>
    </source>
</reference>
<dbReference type="EMBL" id="JAANNP010000003">
    <property type="protein sequence ID" value="NHC13993.1"/>
    <property type="molecule type" value="Genomic_DNA"/>
</dbReference>